<dbReference type="OrthoDB" id="3365660at2"/>
<organism evidence="3 4">
    <name type="scientific">Enteractinococcus helveticum</name>
    <dbReference type="NCBI Taxonomy" id="1837282"/>
    <lineage>
        <taxon>Bacteria</taxon>
        <taxon>Bacillati</taxon>
        <taxon>Actinomycetota</taxon>
        <taxon>Actinomycetes</taxon>
        <taxon>Micrococcales</taxon>
        <taxon>Micrococcaceae</taxon>
    </lineage>
</organism>
<evidence type="ECO:0000313" key="3">
    <source>
        <dbReference type="EMBL" id="OAV62481.1"/>
    </source>
</evidence>
<evidence type="ECO:0000259" key="2">
    <source>
        <dbReference type="Pfam" id="PF08327"/>
    </source>
</evidence>
<dbReference type="Proteomes" id="UP000078292">
    <property type="component" value="Unassembled WGS sequence"/>
</dbReference>
<dbReference type="RefSeq" id="WP_043056957.1">
    <property type="nucleotide sequence ID" value="NZ_LXEY01000011.1"/>
</dbReference>
<sequence>MTKTDMTQGFTMTRALNATPQEVWHAWTNPDAMAQWWHPRNTSTPREEIEVDLRVGGTYRYTMVSDTTGERFVTGGVYLELDPPRRLVLTWGEPGSDPQDTPVITVSLEPMERGTMMTFELRGVHGEAGDEFFYDGWDEALDVLEEHLG</sequence>
<feature type="domain" description="Activator of Hsp90 ATPase homologue 1/2-like C-terminal" evidence="2">
    <location>
        <begin position="17"/>
        <end position="148"/>
    </location>
</feature>
<protein>
    <submittedName>
        <fullName evidence="3">Polyketide cyclase</fullName>
    </submittedName>
</protein>
<evidence type="ECO:0000256" key="1">
    <source>
        <dbReference type="ARBA" id="ARBA00006817"/>
    </source>
</evidence>
<comment type="similarity">
    <text evidence="1">Belongs to the AHA1 family.</text>
</comment>
<dbReference type="InterPro" id="IPR013538">
    <property type="entry name" value="ASHA1/2-like_C"/>
</dbReference>
<gene>
    <name evidence="3" type="ORF">A6F49_05915</name>
</gene>
<name>A0A1B7M1N4_9MICC</name>
<dbReference type="InterPro" id="IPR023393">
    <property type="entry name" value="START-like_dom_sf"/>
</dbReference>
<dbReference type="AlphaFoldDB" id="A0A1B7M1N4"/>
<reference evidence="3 4" key="1">
    <citation type="submission" date="2016-04" db="EMBL/GenBank/DDBJ databases">
        <title>First whole genome shotgun sequence of the bacterium Enteractinococcus sp. strain UASWS1574.</title>
        <authorList>
            <person name="Crovadore J."/>
            <person name="Chablais R."/>
            <person name="Lefort F."/>
        </authorList>
    </citation>
    <scope>NUCLEOTIDE SEQUENCE [LARGE SCALE GENOMIC DNA]</scope>
    <source>
        <strain evidence="3 4">UASWS1574</strain>
    </source>
</reference>
<dbReference type="EMBL" id="LXEY01000011">
    <property type="protein sequence ID" value="OAV62481.1"/>
    <property type="molecule type" value="Genomic_DNA"/>
</dbReference>
<dbReference type="Gene3D" id="3.30.530.20">
    <property type="match status" value="1"/>
</dbReference>
<dbReference type="CDD" id="cd07814">
    <property type="entry name" value="SRPBCC_CalC_Aha1-like"/>
    <property type="match status" value="1"/>
</dbReference>
<keyword evidence="4" id="KW-1185">Reference proteome</keyword>
<evidence type="ECO:0000313" key="4">
    <source>
        <dbReference type="Proteomes" id="UP000078292"/>
    </source>
</evidence>
<dbReference type="STRING" id="1837282.A6F49_05915"/>
<comment type="caution">
    <text evidence="3">The sequence shown here is derived from an EMBL/GenBank/DDBJ whole genome shotgun (WGS) entry which is preliminary data.</text>
</comment>
<dbReference type="Pfam" id="PF08327">
    <property type="entry name" value="AHSA1"/>
    <property type="match status" value="1"/>
</dbReference>
<proteinExistence type="inferred from homology"/>
<dbReference type="SUPFAM" id="SSF55961">
    <property type="entry name" value="Bet v1-like"/>
    <property type="match status" value="1"/>
</dbReference>
<accession>A0A1B7M1N4</accession>